<dbReference type="EC" id="4.2.2.n1" evidence="2"/>
<evidence type="ECO:0000256" key="6">
    <source>
        <dbReference type="SAM" id="SignalP"/>
    </source>
</evidence>
<evidence type="ECO:0000259" key="7">
    <source>
        <dbReference type="SMART" id="SM00925"/>
    </source>
</evidence>
<dbReference type="InterPro" id="IPR010611">
    <property type="entry name" value="3D_dom"/>
</dbReference>
<dbReference type="Pfam" id="PF03562">
    <property type="entry name" value="MltA"/>
    <property type="match status" value="1"/>
</dbReference>
<accession>A0ABS6BLA2</accession>
<dbReference type="Pfam" id="PF06725">
    <property type="entry name" value="3D"/>
    <property type="match status" value="1"/>
</dbReference>
<keyword evidence="9" id="KW-1185">Reference proteome</keyword>
<dbReference type="PROSITE" id="PS51257">
    <property type="entry name" value="PROKAR_LIPOPROTEIN"/>
    <property type="match status" value="1"/>
</dbReference>
<proteinExistence type="predicted"/>
<dbReference type="Proteomes" id="UP000776276">
    <property type="component" value="Unassembled WGS sequence"/>
</dbReference>
<organism evidence="8 9">
    <name type="scientific">Sphingomonas quercus</name>
    <dbReference type="NCBI Taxonomy" id="2842451"/>
    <lineage>
        <taxon>Bacteria</taxon>
        <taxon>Pseudomonadati</taxon>
        <taxon>Pseudomonadota</taxon>
        <taxon>Alphaproteobacteria</taxon>
        <taxon>Sphingomonadales</taxon>
        <taxon>Sphingomonadaceae</taxon>
        <taxon>Sphingomonas</taxon>
    </lineage>
</organism>
<dbReference type="SMART" id="SM00925">
    <property type="entry name" value="MltA"/>
    <property type="match status" value="1"/>
</dbReference>
<keyword evidence="4" id="KW-0961">Cell wall biogenesis/degradation</keyword>
<evidence type="ECO:0000313" key="9">
    <source>
        <dbReference type="Proteomes" id="UP000776276"/>
    </source>
</evidence>
<feature type="chain" id="PRO_5047212694" description="peptidoglycan lytic exotransglycosylase" evidence="6">
    <location>
        <begin position="20"/>
        <end position="414"/>
    </location>
</feature>
<sequence length="414" mass="43448">MAPLRVSRGLGLGALLALAACVGPTRQGPTPRPAPTPPPARPQIAVPVPPAPTPANAVAAGLKPGPAFASLPTGQRPLSAALTAFRLSCPALVRRSDPSGLTRPADWQPACDASVSWPDTDAQAFFARYFETAQVGDGRLFATGYYEPEIAGSRVAAPGFAVPIYRNPGDIIEVDLGLWSQELKGRRVRGRIERNRLVPYYERGQIEDGVLAGRGLELAWAADPVELFFLEIQGSGRLRLPDGSVMRLGFDGQNGRDYVGIGRLMRDRGLLGPGETNMQGIMAWLRAHPDEGRAIMRENKSYVFFRELTGAGPIGAMGVAVTGGSSVAADPGFVPLGAPILLDADRPEASGLWIAQDTGGAIKGANRVDTFWGAGADARTIAGGMSARGQAWLLLPIGTLARLGSGNGAAPPRP</sequence>
<evidence type="ECO:0000256" key="1">
    <source>
        <dbReference type="ARBA" id="ARBA00001420"/>
    </source>
</evidence>
<feature type="signal peptide" evidence="6">
    <location>
        <begin position="1"/>
        <end position="19"/>
    </location>
</feature>
<dbReference type="CDD" id="cd14485">
    <property type="entry name" value="mltA_like_LT_A"/>
    <property type="match status" value="1"/>
</dbReference>
<dbReference type="PANTHER" id="PTHR30124:SF0">
    <property type="entry name" value="MEMBRANE-BOUND LYTIC MUREIN TRANSGLYCOSYLASE A"/>
    <property type="match status" value="1"/>
</dbReference>
<evidence type="ECO:0000256" key="3">
    <source>
        <dbReference type="ARBA" id="ARBA00023239"/>
    </source>
</evidence>
<keyword evidence="6" id="KW-0732">Signal</keyword>
<evidence type="ECO:0000256" key="4">
    <source>
        <dbReference type="ARBA" id="ARBA00023316"/>
    </source>
</evidence>
<dbReference type="PANTHER" id="PTHR30124">
    <property type="entry name" value="MEMBRANE-BOUND LYTIC MUREIN TRANSGLYCOSYLASE A"/>
    <property type="match status" value="1"/>
</dbReference>
<evidence type="ECO:0000313" key="8">
    <source>
        <dbReference type="EMBL" id="MBU3079097.1"/>
    </source>
</evidence>
<evidence type="ECO:0000256" key="2">
    <source>
        <dbReference type="ARBA" id="ARBA00012587"/>
    </source>
</evidence>
<comment type="catalytic activity">
    <reaction evidence="1">
        <text>Exolytic cleavage of the (1-&gt;4)-beta-glycosidic linkage between N-acetylmuramic acid (MurNAc) and N-acetylglucosamine (GlcNAc) residues in peptidoglycan, from either the reducing or the non-reducing ends of the peptidoglycan chains, with concomitant formation of a 1,6-anhydrobond in the MurNAc residue.</text>
        <dbReference type="EC" id="4.2.2.n1"/>
    </reaction>
</comment>
<reference evidence="8 9" key="1">
    <citation type="submission" date="2021-06" db="EMBL/GenBank/DDBJ databases">
        <title>Sphingomonas sp. XMGL2, whole genome shotgun sequencing project.</title>
        <authorList>
            <person name="Zhao G."/>
            <person name="Shen L."/>
        </authorList>
    </citation>
    <scope>NUCLEOTIDE SEQUENCE [LARGE SCALE GENOMIC DNA]</scope>
    <source>
        <strain evidence="8 9">XMGL2</strain>
    </source>
</reference>
<evidence type="ECO:0000256" key="5">
    <source>
        <dbReference type="ARBA" id="ARBA00030918"/>
    </source>
</evidence>
<dbReference type="EMBL" id="JAHKRT010000008">
    <property type="protein sequence ID" value="MBU3079097.1"/>
    <property type="molecule type" value="Genomic_DNA"/>
</dbReference>
<dbReference type="InterPro" id="IPR026044">
    <property type="entry name" value="MltA"/>
</dbReference>
<gene>
    <name evidence="8" type="ORF">KOF26_14645</name>
</gene>
<feature type="domain" description="Lytic transglycosylase MltA" evidence="7">
    <location>
        <begin position="149"/>
        <end position="306"/>
    </location>
</feature>
<comment type="caution">
    <text evidence="8">The sequence shown here is derived from an EMBL/GenBank/DDBJ whole genome shotgun (WGS) entry which is preliminary data.</text>
</comment>
<dbReference type="CDD" id="cd14668">
    <property type="entry name" value="mlta_B"/>
    <property type="match status" value="1"/>
</dbReference>
<protein>
    <recommendedName>
        <fullName evidence="2">peptidoglycan lytic exotransglycosylase</fullName>
        <ecNumber evidence="2">4.2.2.n1</ecNumber>
    </recommendedName>
    <alternativeName>
        <fullName evidence="5">Murein hydrolase A</fullName>
    </alternativeName>
</protein>
<name>A0ABS6BLA2_9SPHN</name>
<dbReference type="PIRSF" id="PIRSF019422">
    <property type="entry name" value="MltA"/>
    <property type="match status" value="1"/>
</dbReference>
<dbReference type="InterPro" id="IPR005300">
    <property type="entry name" value="MltA_B"/>
</dbReference>
<keyword evidence="3" id="KW-0456">Lyase</keyword>